<dbReference type="PRINTS" id="PR01438">
    <property type="entry name" value="UNVRSLSTRESS"/>
</dbReference>
<evidence type="ECO:0000313" key="5">
    <source>
        <dbReference type="EMBL" id="ORV84351.1"/>
    </source>
</evidence>
<feature type="domain" description="UspA" evidence="4">
    <location>
        <begin position="159"/>
        <end position="293"/>
    </location>
</feature>
<dbReference type="Proteomes" id="UP000193622">
    <property type="component" value="Unassembled WGS sequence"/>
</dbReference>
<dbReference type="PANTHER" id="PTHR46268:SF27">
    <property type="entry name" value="UNIVERSAL STRESS PROTEIN RV2623"/>
    <property type="match status" value="1"/>
</dbReference>
<dbReference type="InterPro" id="IPR006016">
    <property type="entry name" value="UspA"/>
</dbReference>
<dbReference type="Gene3D" id="3.40.50.620">
    <property type="entry name" value="HUPs"/>
    <property type="match status" value="2"/>
</dbReference>
<evidence type="ECO:0000313" key="6">
    <source>
        <dbReference type="Proteomes" id="UP000193622"/>
    </source>
</evidence>
<dbReference type="GO" id="GO:0005524">
    <property type="term" value="F:ATP binding"/>
    <property type="evidence" value="ECO:0007669"/>
    <property type="project" value="UniProtKB-KW"/>
</dbReference>
<comment type="similarity">
    <text evidence="1">Belongs to the universal stress protein A family.</text>
</comment>
<evidence type="ECO:0000259" key="4">
    <source>
        <dbReference type="Pfam" id="PF00582"/>
    </source>
</evidence>
<dbReference type="RefSeq" id="WP_085177095.1">
    <property type="nucleotide sequence ID" value="NZ_LQPC01000047.1"/>
</dbReference>
<evidence type="ECO:0000256" key="2">
    <source>
        <dbReference type="ARBA" id="ARBA00022741"/>
    </source>
</evidence>
<dbReference type="AlphaFoldDB" id="A0A1X1WCR2"/>
<dbReference type="SUPFAM" id="SSF52402">
    <property type="entry name" value="Adenine nucleotide alpha hydrolases-like"/>
    <property type="match status" value="2"/>
</dbReference>
<dbReference type="PANTHER" id="PTHR46268">
    <property type="entry name" value="STRESS RESPONSE PROTEIN NHAX"/>
    <property type="match status" value="1"/>
</dbReference>
<protein>
    <recommendedName>
        <fullName evidence="4">UspA domain-containing protein</fullName>
    </recommendedName>
</protein>
<evidence type="ECO:0000256" key="1">
    <source>
        <dbReference type="ARBA" id="ARBA00008791"/>
    </source>
</evidence>
<keyword evidence="2" id="KW-0547">Nucleotide-binding</keyword>
<sequence>MSEGSPRHGIVVGTDGSASALNAVRWAAGEAKLRHLPLTILHVMEEARWAQQAGQIPDEVLSIAENEGSAVIAEAVAAARGECADVELEVETGCPPGQAVGVLVDSSRQSHMLVVGSRGLAGRHRRSIGSIAVGLLHHAHCPVAVVHDEAPPQPNSHHKPVLVGIDGSRASMVAAATAMEEASRRGVGLLALHVCKDDAESASISGSRRSILEAEAEALLRDHLRELRQRHPQVAVHMLVRFAAPARQILNQAERAQLVVVGSHGRGALTGTLLGSVSTTVAKDAHVPVLVTRHG</sequence>
<proteinExistence type="inferred from homology"/>
<comment type="caution">
    <text evidence="5">The sequence shown here is derived from an EMBL/GenBank/DDBJ whole genome shotgun (WGS) entry which is preliminary data.</text>
</comment>
<gene>
    <name evidence="5" type="ORF">AWC12_23125</name>
</gene>
<evidence type="ECO:0000256" key="3">
    <source>
        <dbReference type="ARBA" id="ARBA00022840"/>
    </source>
</evidence>
<accession>A0A1X1WCR2</accession>
<organism evidence="5 6">
    <name type="scientific">Mycolicibacterium iranicum</name>
    <name type="common">Mycobacterium iranicum</name>
    <dbReference type="NCBI Taxonomy" id="912594"/>
    <lineage>
        <taxon>Bacteria</taxon>
        <taxon>Bacillati</taxon>
        <taxon>Actinomycetota</taxon>
        <taxon>Actinomycetes</taxon>
        <taxon>Mycobacteriales</taxon>
        <taxon>Mycobacteriaceae</taxon>
        <taxon>Mycolicibacterium</taxon>
    </lineage>
</organism>
<dbReference type="EMBL" id="LQPC01000047">
    <property type="protein sequence ID" value="ORV84351.1"/>
    <property type="molecule type" value="Genomic_DNA"/>
</dbReference>
<feature type="domain" description="UspA" evidence="4">
    <location>
        <begin position="10"/>
        <end position="147"/>
    </location>
</feature>
<dbReference type="InterPro" id="IPR014729">
    <property type="entry name" value="Rossmann-like_a/b/a_fold"/>
</dbReference>
<keyword evidence="3" id="KW-0067">ATP-binding</keyword>
<name>A0A1X1WCR2_MYCIR</name>
<dbReference type="Pfam" id="PF00582">
    <property type="entry name" value="Usp"/>
    <property type="match status" value="2"/>
</dbReference>
<reference evidence="5 6" key="1">
    <citation type="submission" date="2016-01" db="EMBL/GenBank/DDBJ databases">
        <title>The new phylogeny of the genus Mycobacterium.</title>
        <authorList>
            <person name="Tarcisio F."/>
            <person name="Conor M."/>
            <person name="Antonella G."/>
            <person name="Elisabetta G."/>
            <person name="Giulia F.S."/>
            <person name="Sara T."/>
            <person name="Anna F."/>
            <person name="Clotilde B."/>
            <person name="Roberto B."/>
            <person name="Veronica D.S."/>
            <person name="Fabio R."/>
            <person name="Monica P."/>
            <person name="Olivier J."/>
            <person name="Enrico T."/>
            <person name="Nicola S."/>
        </authorList>
    </citation>
    <scope>NUCLEOTIDE SEQUENCE [LARGE SCALE GENOMIC DNA]</scope>
    <source>
        <strain evidence="5 6">DSM 45541</strain>
    </source>
</reference>
<dbReference type="InterPro" id="IPR006015">
    <property type="entry name" value="Universal_stress_UspA"/>
</dbReference>